<protein>
    <submittedName>
        <fullName evidence="1">Uncharacterized protein</fullName>
    </submittedName>
</protein>
<accession>A0A6C0BIZ6</accession>
<name>A0A6C0BIZ6_9ZZZZ</name>
<reference evidence="1" key="1">
    <citation type="journal article" date="2020" name="Nature">
        <title>Giant virus diversity and host interactions through global metagenomics.</title>
        <authorList>
            <person name="Schulz F."/>
            <person name="Roux S."/>
            <person name="Paez-Espino D."/>
            <person name="Jungbluth S."/>
            <person name="Walsh D.A."/>
            <person name="Denef V.J."/>
            <person name="McMahon K.D."/>
            <person name="Konstantinidis K.T."/>
            <person name="Eloe-Fadrosh E.A."/>
            <person name="Kyrpides N.C."/>
            <person name="Woyke T."/>
        </authorList>
    </citation>
    <scope>NUCLEOTIDE SEQUENCE</scope>
    <source>
        <strain evidence="1">GVMAG-M-3300013285-6</strain>
    </source>
</reference>
<evidence type="ECO:0000313" key="1">
    <source>
        <dbReference type="EMBL" id="QHS92136.1"/>
    </source>
</evidence>
<dbReference type="AlphaFoldDB" id="A0A6C0BIZ6"/>
<dbReference type="EMBL" id="MN739169">
    <property type="protein sequence ID" value="QHS92136.1"/>
    <property type="molecule type" value="Genomic_DNA"/>
</dbReference>
<proteinExistence type="predicted"/>
<sequence length="161" mass="17980">MATSIELLKMLVEQGKAQLKLQTTHLAALEKQLWELENPVETRPLSDAEMKKRVLAFETRAANKAEWKKAIADGLLDNVQGLVNGCHGPWRKGNETIVAAVKKLGKIGSLPWQLFTLQIIKDLHNKDSFRRDARIDTFEDTAGGCDEIVWDAGCAILKKSE</sequence>
<organism evidence="1">
    <name type="scientific">viral metagenome</name>
    <dbReference type="NCBI Taxonomy" id="1070528"/>
    <lineage>
        <taxon>unclassified sequences</taxon>
        <taxon>metagenomes</taxon>
        <taxon>organismal metagenomes</taxon>
    </lineage>
</organism>